<gene>
    <name evidence="2" type="ORF">IQ235_02210</name>
</gene>
<dbReference type="RefSeq" id="WP_264319869.1">
    <property type="nucleotide sequence ID" value="NZ_JADEXN010000019.1"/>
</dbReference>
<evidence type="ECO:0000313" key="2">
    <source>
        <dbReference type="EMBL" id="MBE9039609.1"/>
    </source>
</evidence>
<accession>A0A928Z7M6</accession>
<comment type="caution">
    <text evidence="2">The sequence shown here is derived from an EMBL/GenBank/DDBJ whole genome shotgun (WGS) entry which is preliminary data.</text>
</comment>
<dbReference type="EMBL" id="JADEXN010000019">
    <property type="protein sequence ID" value="MBE9039609.1"/>
    <property type="molecule type" value="Genomic_DNA"/>
</dbReference>
<sequence length="86" mass="9517">MTGSTRVADRVEPSSTPLEIAKRGSPRPVTNEGVGISNTKMAKLCGTGKRQLRAIRDDPKRLVAFTTERLGKAYEYRGGAFYLREM</sequence>
<dbReference type="Proteomes" id="UP000621799">
    <property type="component" value="Unassembled WGS sequence"/>
</dbReference>
<evidence type="ECO:0000256" key="1">
    <source>
        <dbReference type="SAM" id="MobiDB-lite"/>
    </source>
</evidence>
<feature type="region of interest" description="Disordered" evidence="1">
    <location>
        <begin position="1"/>
        <end position="34"/>
    </location>
</feature>
<proteinExistence type="predicted"/>
<protein>
    <submittedName>
        <fullName evidence="2">Uncharacterized protein</fullName>
    </submittedName>
</protein>
<reference evidence="2" key="1">
    <citation type="submission" date="2020-10" db="EMBL/GenBank/DDBJ databases">
        <authorList>
            <person name="Castelo-Branco R."/>
            <person name="Eusebio N."/>
            <person name="Adriana R."/>
            <person name="Vieira A."/>
            <person name="Brugerolle De Fraissinette N."/>
            <person name="Rezende De Castro R."/>
            <person name="Schneider M.P."/>
            <person name="Vasconcelos V."/>
            <person name="Leao P.N."/>
        </authorList>
    </citation>
    <scope>NUCLEOTIDE SEQUENCE</scope>
    <source>
        <strain evidence="2">LEGE 11467</strain>
    </source>
</reference>
<evidence type="ECO:0000313" key="3">
    <source>
        <dbReference type="Proteomes" id="UP000621799"/>
    </source>
</evidence>
<keyword evidence="3" id="KW-1185">Reference proteome</keyword>
<organism evidence="2 3">
    <name type="scientific">Zarconia navalis LEGE 11467</name>
    <dbReference type="NCBI Taxonomy" id="1828826"/>
    <lineage>
        <taxon>Bacteria</taxon>
        <taxon>Bacillati</taxon>
        <taxon>Cyanobacteriota</taxon>
        <taxon>Cyanophyceae</taxon>
        <taxon>Oscillatoriophycideae</taxon>
        <taxon>Oscillatoriales</taxon>
        <taxon>Oscillatoriales incertae sedis</taxon>
        <taxon>Zarconia</taxon>
        <taxon>Zarconia navalis</taxon>
    </lineage>
</organism>
<dbReference type="AlphaFoldDB" id="A0A928Z7M6"/>
<name>A0A928Z7M6_9CYAN</name>